<proteinExistence type="predicted"/>
<evidence type="ECO:0000259" key="1">
    <source>
        <dbReference type="Pfam" id="PF07727"/>
    </source>
</evidence>
<dbReference type="InterPro" id="IPR013103">
    <property type="entry name" value="RVT_2"/>
</dbReference>
<sequence length="64" mass="7425">MDLLKANDVYDLIELPKDKNVIESKWIFKRQINADGSFERYQARLVAQGFSHAHGRDVLSSRSF</sequence>
<protein>
    <recommendedName>
        <fullName evidence="1">Reverse transcriptase Ty1/copia-type domain-containing protein</fullName>
    </recommendedName>
</protein>
<name>A0A1X7VBA5_AMPQE</name>
<dbReference type="Pfam" id="PF07727">
    <property type="entry name" value="RVT_2"/>
    <property type="match status" value="1"/>
</dbReference>
<accession>A0A1X7VBA5</accession>
<organism evidence="2">
    <name type="scientific">Amphimedon queenslandica</name>
    <name type="common">Sponge</name>
    <dbReference type="NCBI Taxonomy" id="400682"/>
    <lineage>
        <taxon>Eukaryota</taxon>
        <taxon>Metazoa</taxon>
        <taxon>Porifera</taxon>
        <taxon>Demospongiae</taxon>
        <taxon>Heteroscleromorpha</taxon>
        <taxon>Haplosclerida</taxon>
        <taxon>Niphatidae</taxon>
        <taxon>Amphimedon</taxon>
    </lineage>
</organism>
<dbReference type="EnsemblMetazoa" id="Aqu2.1.37306_001">
    <property type="protein sequence ID" value="Aqu2.1.37306_001"/>
    <property type="gene ID" value="Aqu2.1.37306"/>
</dbReference>
<evidence type="ECO:0000313" key="2">
    <source>
        <dbReference type="EnsemblMetazoa" id="Aqu2.1.37306_001"/>
    </source>
</evidence>
<reference evidence="2" key="1">
    <citation type="submission" date="2017-05" db="UniProtKB">
        <authorList>
            <consortium name="EnsemblMetazoa"/>
        </authorList>
    </citation>
    <scope>IDENTIFICATION</scope>
</reference>
<feature type="domain" description="Reverse transcriptase Ty1/copia-type" evidence="1">
    <location>
        <begin position="7"/>
        <end position="59"/>
    </location>
</feature>
<dbReference type="InParanoid" id="A0A1X7VBA5"/>
<dbReference type="AlphaFoldDB" id="A0A1X7VBA5"/>